<reference evidence="2" key="1">
    <citation type="journal article" date="2022" name="New Phytol.">
        <title>Evolutionary transition to the ectomycorrhizal habit in the genomes of a hyperdiverse lineage of mushroom-forming fungi.</title>
        <authorList>
            <person name="Looney B."/>
            <person name="Miyauchi S."/>
            <person name="Morin E."/>
            <person name="Drula E."/>
            <person name="Courty P.E."/>
            <person name="Kohler A."/>
            <person name="Kuo A."/>
            <person name="LaButti K."/>
            <person name="Pangilinan J."/>
            <person name="Lipzen A."/>
            <person name="Riley R."/>
            <person name="Andreopoulos W."/>
            <person name="He G."/>
            <person name="Johnson J."/>
            <person name="Nolan M."/>
            <person name="Tritt A."/>
            <person name="Barry K.W."/>
            <person name="Grigoriev I.V."/>
            <person name="Nagy L.G."/>
            <person name="Hibbett D."/>
            <person name="Henrissat B."/>
            <person name="Matheny P.B."/>
            <person name="Labbe J."/>
            <person name="Martin F.M."/>
        </authorList>
    </citation>
    <scope>NUCLEOTIDE SEQUENCE</scope>
    <source>
        <strain evidence="2">BPL690</strain>
    </source>
</reference>
<accession>A0AAD4M1N7</accession>
<dbReference type="EMBL" id="WTXG01000028">
    <property type="protein sequence ID" value="KAI0298474.1"/>
    <property type="molecule type" value="Genomic_DNA"/>
</dbReference>
<evidence type="ECO:0000256" key="1">
    <source>
        <dbReference type="SAM" id="MobiDB-lite"/>
    </source>
</evidence>
<feature type="region of interest" description="Disordered" evidence="1">
    <location>
        <begin position="225"/>
        <end position="264"/>
    </location>
</feature>
<keyword evidence="3" id="KW-1185">Reference proteome</keyword>
<sequence>MSVDTVVDLRHRAGQLAHRLGSLSHFLSAAHELLDIIHLLSSEILLQHSRKVVTLVEISRATLSRAGIKLHLFTSCSPALLNYKTLYFDILRALRERQDVIVNNDNLKGGKHLPCGSHYYRHSHAATDRVSRLLMPLSTWLVIHRRGESPPAVPASTPSSPSIDATPSPLRRLAGSYIKSYVSPCYNDLPSARRVDAAYVIATLVVSIHPRVVFLMPHRITAPASLPHRFQQPSSTTPRGRSLSQTDQNKSSSTIRMARTRSPRQILRADPELLEEPPDVVSSSPLITQRRTQRFGIFCTSASSSGTRRRAVTVPRTGP</sequence>
<gene>
    <name evidence="2" type="ORF">B0F90DRAFT_705314</name>
</gene>
<proteinExistence type="predicted"/>
<dbReference type="AlphaFoldDB" id="A0AAD4M1N7"/>
<feature type="compositionally biased region" description="Polar residues" evidence="1">
    <location>
        <begin position="231"/>
        <end position="255"/>
    </location>
</feature>
<protein>
    <submittedName>
        <fullName evidence="2">Uncharacterized protein</fullName>
    </submittedName>
</protein>
<comment type="caution">
    <text evidence="2">The sequence shown here is derived from an EMBL/GenBank/DDBJ whole genome shotgun (WGS) entry which is preliminary data.</text>
</comment>
<organism evidence="2 3">
    <name type="scientific">Multifurca ochricompacta</name>
    <dbReference type="NCBI Taxonomy" id="376703"/>
    <lineage>
        <taxon>Eukaryota</taxon>
        <taxon>Fungi</taxon>
        <taxon>Dikarya</taxon>
        <taxon>Basidiomycota</taxon>
        <taxon>Agaricomycotina</taxon>
        <taxon>Agaricomycetes</taxon>
        <taxon>Russulales</taxon>
        <taxon>Russulaceae</taxon>
        <taxon>Multifurca</taxon>
    </lineage>
</organism>
<name>A0AAD4M1N7_9AGAM</name>
<evidence type="ECO:0000313" key="3">
    <source>
        <dbReference type="Proteomes" id="UP001203297"/>
    </source>
</evidence>
<dbReference type="Proteomes" id="UP001203297">
    <property type="component" value="Unassembled WGS sequence"/>
</dbReference>
<evidence type="ECO:0000313" key="2">
    <source>
        <dbReference type="EMBL" id="KAI0298474.1"/>
    </source>
</evidence>